<protein>
    <submittedName>
        <fullName evidence="1">Uncharacterized protein</fullName>
    </submittedName>
</protein>
<proteinExistence type="predicted"/>
<dbReference type="Proteomes" id="UP000186551">
    <property type="component" value="Unassembled WGS sequence"/>
</dbReference>
<dbReference type="AlphaFoldDB" id="A0A1Q5PHG2"/>
<comment type="caution">
    <text evidence="1">The sequence shown here is derived from an EMBL/GenBank/DDBJ whole genome shotgun (WGS) entry which is preliminary data.</text>
</comment>
<organism evidence="1 2">
    <name type="scientific">Pontibacter flavimaris</name>
    <dbReference type="NCBI Taxonomy" id="1797110"/>
    <lineage>
        <taxon>Bacteria</taxon>
        <taxon>Pseudomonadati</taxon>
        <taxon>Bacteroidota</taxon>
        <taxon>Cytophagia</taxon>
        <taxon>Cytophagales</taxon>
        <taxon>Hymenobacteraceae</taxon>
        <taxon>Pontibacter</taxon>
    </lineage>
</organism>
<dbReference type="STRING" id="1797110.A3841_11665"/>
<evidence type="ECO:0000313" key="2">
    <source>
        <dbReference type="Proteomes" id="UP000186551"/>
    </source>
</evidence>
<sequence length="178" mass="20014">MLLSAPDVVGQRNRTPYTGSNRVLLTLDGHSAPYEFVSDQMLVRYNKDLQQLECVLSLETLVPLQDTIPQNMAFDVLFGARYPQLYITMAAPERQINAGNLGSETIRRKTAVQLQSVTRDLVVPISFSPESSSLYFSTTLDLWLSDFQASLPVAYLPLLTGRVTITIDRARWMNLTSR</sequence>
<reference evidence="1 2" key="1">
    <citation type="submission" date="2016-03" db="EMBL/GenBank/DDBJ databases">
        <title>Genome sequence of Pontibacter sp. nov., of the family cytophagaceae, isolated from marine sediment of the Yellow Sea, China.</title>
        <authorList>
            <person name="Zhang G."/>
            <person name="Zhang R."/>
        </authorList>
    </citation>
    <scope>NUCLEOTIDE SEQUENCE [LARGE SCALE GENOMIC DNA]</scope>
    <source>
        <strain evidence="1 2">S10-8</strain>
    </source>
</reference>
<accession>A0A1Q5PHG2</accession>
<keyword evidence="2" id="KW-1185">Reference proteome</keyword>
<gene>
    <name evidence="1" type="ORF">A3841_11665</name>
</gene>
<evidence type="ECO:0000313" key="1">
    <source>
        <dbReference type="EMBL" id="OKL41680.1"/>
    </source>
</evidence>
<dbReference type="EMBL" id="LVWA01000003">
    <property type="protein sequence ID" value="OKL41680.1"/>
    <property type="molecule type" value="Genomic_DNA"/>
</dbReference>
<name>A0A1Q5PHG2_9BACT</name>